<gene>
    <name evidence="4" type="ORF">ERS008491_04193</name>
</gene>
<proteinExistence type="predicted"/>
<dbReference type="AlphaFoldDB" id="A0A0T9M469"/>
<evidence type="ECO:0000313" key="5">
    <source>
        <dbReference type="Proteomes" id="UP000045824"/>
    </source>
</evidence>
<feature type="domain" description="Pilus assembly protein E-set like" evidence="2">
    <location>
        <begin position="267"/>
        <end position="332"/>
    </location>
</feature>
<name>A0A0T9M469_YERKR</name>
<dbReference type="InterPro" id="IPR035224">
    <property type="entry name" value="Usher_TcfC"/>
</dbReference>
<accession>A0A0T9M469</accession>
<dbReference type="Pfam" id="PF16967">
    <property type="entry name" value="TcfC"/>
    <property type="match status" value="1"/>
</dbReference>
<feature type="domain" description="TcfC Usher-like barrel" evidence="3">
    <location>
        <begin position="344"/>
        <end position="744"/>
    </location>
</feature>
<dbReference type="Proteomes" id="UP000045824">
    <property type="component" value="Unassembled WGS sequence"/>
</dbReference>
<evidence type="ECO:0000313" key="4">
    <source>
        <dbReference type="EMBL" id="CNF59632.1"/>
    </source>
</evidence>
<feature type="signal peptide" evidence="1">
    <location>
        <begin position="1"/>
        <end position="23"/>
    </location>
</feature>
<reference evidence="4 5" key="1">
    <citation type="submission" date="2015-03" db="EMBL/GenBank/DDBJ databases">
        <authorList>
            <person name="Murphy D."/>
        </authorList>
    </citation>
    <scope>NUCLEOTIDE SEQUENCE [LARGE SCALE GENOMIC DNA]</scope>
    <source>
        <strain evidence="4 5">FCF326</strain>
    </source>
</reference>
<dbReference type="RefSeq" id="WP_050120141.1">
    <property type="nucleotide sequence ID" value="NZ_CABMLW010000017.1"/>
</dbReference>
<dbReference type="EMBL" id="CPYI01000025">
    <property type="protein sequence ID" value="CNF59632.1"/>
    <property type="molecule type" value="Genomic_DNA"/>
</dbReference>
<keyword evidence="1" id="KW-0732">Signal</keyword>
<evidence type="ECO:0000259" key="2">
    <source>
        <dbReference type="Pfam" id="PF16967"/>
    </source>
</evidence>
<sequence length="880" mass="96530">MKWMFHFKKMCGLFFFVASSALANSVPPGFESLALGQDEFLTVQIEGQSYDVTPVHITPDALTFLKPDEVIKQSYFSGMSDSDKNIVLSHLKKPLPRHDSEYTPEANEDVGAVYNEESQTVVLLINPVLKGNIKHAYFTESRNNVSPAFISQQAISLSHGAFEESVGGNGHWALGVGGKGYVMGDWSFAKNTPRRAGNYSAFRTENLFYRRDLSNTVYVQGGHMNSTGLSDTNGGNFPLSLLPVPRITGIRVGSTDAYLNTAQESVASPLTVILTEAARIDIYKGARLLGTRYEEAGVRRLDTQGFPAGAYPVTLKIYHNGQLSRVMTQYFRNTGDDGVSHTTRWFLQGGEADSGIQTLYTRSNKDHSRTEIAAGVRHELHSGVTWTGAVQYHDKNYLMENDMSWRIPVFSGVVELDGGMLTKKNHLVAGQVQTTWAAGNASLSLSHYQSYMGSENVDGRYRSESATFDVSEGRWFGSLGVTRTRNALRYYNWFQPFYSDASTEALDWKHNTSERVWSATDIMLSLGYSAHYGDINIMPRMGVSERFARNQNDKSVFFSLTLSRYQAPSNSNGMSSDTSLQMNAETAHQSNSMELSQRWAQEGDTWKNFGVSVSQGDKQQNGRVDGEWIGHAGAADLTFSLDRYHGESQKTVSGQYGSNFAITKNGFFWGEGRGDASQLSGMVVDTRVDNDAGVQGDIAEVNGSSGRTIRLAQSERVFLPLTQYASNAVDIDNVAQKGANGQLTQGGGHNELFLLPGHVKLTRLYSEATYIYTGRLVRSNGTPLSGGSILNASVPDANSNGGFVAEFSHPPEALYALSQGVIYTCPVHFTEGFNNIRHIGTVSCVETAVASLPQSVRKSRRTSLLLAMSPRKQAVATAQS</sequence>
<dbReference type="Pfam" id="PF17271">
    <property type="entry name" value="Usher_TcfC"/>
    <property type="match status" value="1"/>
</dbReference>
<dbReference type="InterPro" id="IPR032636">
    <property type="entry name" value="Pilus_assem_E-set-like_dom"/>
</dbReference>
<protein>
    <submittedName>
        <fullName evidence="4">Fimbrial outer membrane usher protein TcfC</fullName>
    </submittedName>
</protein>
<organism evidence="4 5">
    <name type="scientific">Yersinia kristensenii</name>
    <dbReference type="NCBI Taxonomy" id="28152"/>
    <lineage>
        <taxon>Bacteria</taxon>
        <taxon>Pseudomonadati</taxon>
        <taxon>Pseudomonadota</taxon>
        <taxon>Gammaproteobacteria</taxon>
        <taxon>Enterobacterales</taxon>
        <taxon>Yersiniaceae</taxon>
        <taxon>Yersinia</taxon>
    </lineage>
</organism>
<evidence type="ECO:0000256" key="1">
    <source>
        <dbReference type="SAM" id="SignalP"/>
    </source>
</evidence>
<feature type="chain" id="PRO_5006693066" evidence="1">
    <location>
        <begin position="24"/>
        <end position="880"/>
    </location>
</feature>
<evidence type="ECO:0000259" key="3">
    <source>
        <dbReference type="Pfam" id="PF17271"/>
    </source>
</evidence>